<sequence length="334" mass="38649">MFEQFIKKYNLPKYRRVQLYTQYYKNLISSWDNLSTWPLQLREALKKEIPFSNLTFVSSTQTKEKDSIKVLFKTPKNNYIESVLIRERDRNTVCVSCMSGCPVRCIFCASGQMGLQESLTSYQIVDQVLYFARYLKESNERVSNIVYMGMGEPLLNLESVSRSIIDITDIDKFGISKRRVTLSTSGYVQQLRSFMDMRLGVKLAISLHSPNQKLRDFLMPTVSKENSLIDLFEVLDQYTKEKNKRVTYEYVLLRGINDSIEHAKELATLLKNRLALVNLINYNENECLPFKKSKNTPLFKRILEERGITCTIRKSLGEDIKGACGQLSGTHQDC</sequence>
<keyword evidence="8" id="KW-0949">S-adenosyl-L-methionine</keyword>
<keyword evidence="4" id="KW-0963">Cytoplasm</keyword>
<dbReference type="GO" id="GO:0070475">
    <property type="term" value="P:rRNA base methylation"/>
    <property type="evidence" value="ECO:0007669"/>
    <property type="project" value="InterPro"/>
</dbReference>
<dbReference type="GO" id="GO:0008173">
    <property type="term" value="F:RNA methyltransferase activity"/>
    <property type="evidence" value="ECO:0007669"/>
    <property type="project" value="InterPro"/>
</dbReference>
<evidence type="ECO:0000256" key="3">
    <source>
        <dbReference type="ARBA" id="ARBA00022485"/>
    </source>
</evidence>
<dbReference type="GO" id="GO:0005737">
    <property type="term" value="C:cytoplasm"/>
    <property type="evidence" value="ECO:0007669"/>
    <property type="project" value="UniProtKB-SubCell"/>
</dbReference>
<keyword evidence="6 13" id="KW-0489">Methyltransferase</keyword>
<name>A0A847ESQ6_9BACT</name>
<keyword evidence="5" id="KW-0698">rRNA processing</keyword>
<dbReference type="PANTHER" id="PTHR30544">
    <property type="entry name" value="23S RRNA METHYLTRANSFERASE"/>
    <property type="match status" value="1"/>
</dbReference>
<gene>
    <name evidence="13" type="primary">rlmN</name>
    <name evidence="13" type="ORF">GX618_00355</name>
</gene>
<dbReference type="InterPro" id="IPR027492">
    <property type="entry name" value="RNA_MTrfase_RlmN"/>
</dbReference>
<protein>
    <submittedName>
        <fullName evidence="13">23S rRNA (Adenine(2503)-C(2))-methyltransferase RlmN</fullName>
        <ecNumber evidence="13">2.1.1.192</ecNumber>
    </submittedName>
</protein>
<evidence type="ECO:0000256" key="2">
    <source>
        <dbReference type="ARBA" id="ARBA00004496"/>
    </source>
</evidence>
<dbReference type="EC" id="2.1.1.192" evidence="13"/>
<dbReference type="NCBIfam" id="TIGR00048">
    <property type="entry name" value="rRNA_mod_RlmN"/>
    <property type="match status" value="1"/>
</dbReference>
<evidence type="ECO:0000256" key="11">
    <source>
        <dbReference type="ARBA" id="ARBA00023014"/>
    </source>
</evidence>
<proteinExistence type="predicted"/>
<dbReference type="GO" id="GO:0046872">
    <property type="term" value="F:metal ion binding"/>
    <property type="evidence" value="ECO:0007669"/>
    <property type="project" value="UniProtKB-KW"/>
</dbReference>
<evidence type="ECO:0000256" key="1">
    <source>
        <dbReference type="ARBA" id="ARBA00001966"/>
    </source>
</evidence>
<dbReference type="InterPro" id="IPR004383">
    <property type="entry name" value="rRNA_lsu_MTrfase_RlmN/Cfr"/>
</dbReference>
<keyword evidence="3" id="KW-0004">4Fe-4S</keyword>
<dbReference type="SFLD" id="SFLDS00029">
    <property type="entry name" value="Radical_SAM"/>
    <property type="match status" value="1"/>
</dbReference>
<keyword evidence="7 13" id="KW-0808">Transferase</keyword>
<evidence type="ECO:0000256" key="10">
    <source>
        <dbReference type="ARBA" id="ARBA00023004"/>
    </source>
</evidence>
<dbReference type="SFLD" id="SFLDG01062">
    <property type="entry name" value="methyltransferase_(Class_A)"/>
    <property type="match status" value="1"/>
</dbReference>
<keyword evidence="9" id="KW-0479">Metal-binding</keyword>
<dbReference type="PANTHER" id="PTHR30544:SF5">
    <property type="entry name" value="RADICAL SAM CORE DOMAIN-CONTAINING PROTEIN"/>
    <property type="match status" value="1"/>
</dbReference>
<comment type="subcellular location">
    <subcellularLocation>
        <location evidence="2">Cytoplasm</location>
    </subcellularLocation>
</comment>
<feature type="domain" description="Radical SAM core" evidence="12">
    <location>
        <begin position="87"/>
        <end position="319"/>
    </location>
</feature>
<dbReference type="InterPro" id="IPR013785">
    <property type="entry name" value="Aldolase_TIM"/>
</dbReference>
<evidence type="ECO:0000256" key="7">
    <source>
        <dbReference type="ARBA" id="ARBA00022679"/>
    </source>
</evidence>
<evidence type="ECO:0000313" key="13">
    <source>
        <dbReference type="EMBL" id="NLE30716.1"/>
    </source>
</evidence>
<comment type="caution">
    <text evidence="13">The sequence shown here is derived from an EMBL/GenBank/DDBJ whole genome shotgun (WGS) entry which is preliminary data.</text>
</comment>
<dbReference type="Pfam" id="PF04055">
    <property type="entry name" value="Radical_SAM"/>
    <property type="match status" value="1"/>
</dbReference>
<dbReference type="Gene3D" id="1.10.150.530">
    <property type="match status" value="1"/>
</dbReference>
<evidence type="ECO:0000256" key="4">
    <source>
        <dbReference type="ARBA" id="ARBA00022490"/>
    </source>
</evidence>
<dbReference type="GO" id="GO:0051539">
    <property type="term" value="F:4 iron, 4 sulfur cluster binding"/>
    <property type="evidence" value="ECO:0007669"/>
    <property type="project" value="UniProtKB-KW"/>
</dbReference>
<dbReference type="InterPro" id="IPR007197">
    <property type="entry name" value="rSAM"/>
</dbReference>
<dbReference type="InterPro" id="IPR040072">
    <property type="entry name" value="Methyltransferase_A"/>
</dbReference>
<dbReference type="SUPFAM" id="SSF102114">
    <property type="entry name" value="Radical SAM enzymes"/>
    <property type="match status" value="1"/>
</dbReference>
<dbReference type="SFLD" id="SFLDF00275">
    <property type="entry name" value="adenosine_C2_methyltransferase"/>
    <property type="match status" value="1"/>
</dbReference>
<dbReference type="Gene3D" id="3.20.20.70">
    <property type="entry name" value="Aldolase class I"/>
    <property type="match status" value="1"/>
</dbReference>
<dbReference type="InterPro" id="IPR058240">
    <property type="entry name" value="rSAM_sf"/>
</dbReference>
<reference evidence="13 14" key="1">
    <citation type="journal article" date="2020" name="Biotechnol. Biofuels">
        <title>New insights from the biogas microbiome by comprehensive genome-resolved metagenomics of nearly 1600 species originating from multiple anaerobic digesters.</title>
        <authorList>
            <person name="Campanaro S."/>
            <person name="Treu L."/>
            <person name="Rodriguez-R L.M."/>
            <person name="Kovalovszki A."/>
            <person name="Ziels R.M."/>
            <person name="Maus I."/>
            <person name="Zhu X."/>
            <person name="Kougias P.G."/>
            <person name="Basile A."/>
            <person name="Luo G."/>
            <person name="Schluter A."/>
            <person name="Konstantinidis K.T."/>
            <person name="Angelidaki I."/>
        </authorList>
    </citation>
    <scope>NUCLEOTIDE SEQUENCE [LARGE SCALE GENOMIC DNA]</scope>
    <source>
        <strain evidence="13">AS06rmzACSIP_421</strain>
    </source>
</reference>
<dbReference type="CDD" id="cd01335">
    <property type="entry name" value="Radical_SAM"/>
    <property type="match status" value="1"/>
</dbReference>
<comment type="cofactor">
    <cofactor evidence="1">
        <name>[4Fe-4S] cluster</name>
        <dbReference type="ChEBI" id="CHEBI:49883"/>
    </cofactor>
</comment>
<dbReference type="EMBL" id="JAAZAL010000014">
    <property type="protein sequence ID" value="NLE30716.1"/>
    <property type="molecule type" value="Genomic_DNA"/>
</dbReference>
<evidence type="ECO:0000313" key="14">
    <source>
        <dbReference type="Proteomes" id="UP000554004"/>
    </source>
</evidence>
<evidence type="ECO:0000256" key="9">
    <source>
        <dbReference type="ARBA" id="ARBA00022723"/>
    </source>
</evidence>
<dbReference type="GO" id="GO:0030488">
    <property type="term" value="P:tRNA methylation"/>
    <property type="evidence" value="ECO:0007669"/>
    <property type="project" value="InterPro"/>
</dbReference>
<evidence type="ECO:0000256" key="6">
    <source>
        <dbReference type="ARBA" id="ARBA00022603"/>
    </source>
</evidence>
<keyword evidence="11" id="KW-0411">Iron-sulfur</keyword>
<dbReference type="PIRSF" id="PIRSF006004">
    <property type="entry name" value="CHP00048"/>
    <property type="match status" value="1"/>
</dbReference>
<accession>A0A847ESQ6</accession>
<evidence type="ECO:0000256" key="5">
    <source>
        <dbReference type="ARBA" id="ARBA00022552"/>
    </source>
</evidence>
<keyword evidence="10" id="KW-0408">Iron</keyword>
<organism evidence="13 14">
    <name type="scientific">Candidatus Dojkabacteria bacterium</name>
    <dbReference type="NCBI Taxonomy" id="2099670"/>
    <lineage>
        <taxon>Bacteria</taxon>
        <taxon>Candidatus Dojkabacteria</taxon>
    </lineage>
</organism>
<dbReference type="AlphaFoldDB" id="A0A847ESQ6"/>
<evidence type="ECO:0000259" key="12">
    <source>
        <dbReference type="PROSITE" id="PS51918"/>
    </source>
</evidence>
<dbReference type="Proteomes" id="UP000554004">
    <property type="component" value="Unassembled WGS sequence"/>
</dbReference>
<evidence type="ECO:0000256" key="8">
    <source>
        <dbReference type="ARBA" id="ARBA00022691"/>
    </source>
</evidence>
<dbReference type="PROSITE" id="PS51918">
    <property type="entry name" value="RADICAL_SAM"/>
    <property type="match status" value="1"/>
</dbReference>